<dbReference type="PROSITE" id="PS50977">
    <property type="entry name" value="HTH_TETR_2"/>
    <property type="match status" value="1"/>
</dbReference>
<dbReference type="AlphaFoldDB" id="A0A540VWP4"/>
<dbReference type="InterPro" id="IPR049445">
    <property type="entry name" value="TetR_SbtR-like_C"/>
</dbReference>
<evidence type="ECO:0000256" key="1">
    <source>
        <dbReference type="ARBA" id="ARBA00023015"/>
    </source>
</evidence>
<name>A0A540VWP4_9ACTN</name>
<dbReference type="SUPFAM" id="SSF48498">
    <property type="entry name" value="Tetracyclin repressor-like, C-terminal domain"/>
    <property type="match status" value="1"/>
</dbReference>
<dbReference type="PANTHER" id="PTHR30055">
    <property type="entry name" value="HTH-TYPE TRANSCRIPTIONAL REGULATOR RUTR"/>
    <property type="match status" value="1"/>
</dbReference>
<evidence type="ECO:0000256" key="4">
    <source>
        <dbReference type="PROSITE-ProRule" id="PRU00335"/>
    </source>
</evidence>
<evidence type="ECO:0000313" key="6">
    <source>
        <dbReference type="EMBL" id="TQF01168.1"/>
    </source>
</evidence>
<dbReference type="OrthoDB" id="9795011at2"/>
<evidence type="ECO:0000313" key="7">
    <source>
        <dbReference type="Proteomes" id="UP000319103"/>
    </source>
</evidence>
<sequence>MTTSAPRPLRADAARNRDLLLAAAAAEFAEHGIDASIADIARRAGVGKGTVFRHFATKDHLLAAIVRSRLDVLATLGESLAGANDPEQALLEFLGVAIEQQQERDLSFLFAAAETALAEPEVTRARERMFQAAYALVDRARAAGVLRADVTGPDVVLLMCAPGHVAEPLRAGSPELWRRYLGIIFDGLRPAGAHPLPQPPPAAPMPS</sequence>
<protein>
    <submittedName>
        <fullName evidence="6">TetR family transcriptional regulator</fullName>
    </submittedName>
</protein>
<dbReference type="PANTHER" id="PTHR30055:SF234">
    <property type="entry name" value="HTH-TYPE TRANSCRIPTIONAL REGULATOR BETI"/>
    <property type="match status" value="1"/>
</dbReference>
<dbReference type="GO" id="GO:0000976">
    <property type="term" value="F:transcription cis-regulatory region binding"/>
    <property type="evidence" value="ECO:0007669"/>
    <property type="project" value="TreeGrafter"/>
</dbReference>
<reference evidence="6 7" key="1">
    <citation type="submission" date="2019-06" db="EMBL/GenBank/DDBJ databases">
        <title>Description of Kitasatospora acidophila sp. nov. isolated from pine grove soil, and reclassification of Streptomyces novaecaesareae to Kitasatospora novaeceasareae comb. nov.</title>
        <authorList>
            <person name="Kim M.J."/>
        </authorList>
    </citation>
    <scope>NUCLEOTIDE SEQUENCE [LARGE SCALE GENOMIC DNA]</scope>
    <source>
        <strain evidence="6 7">MMS16-CNU292</strain>
    </source>
</reference>
<keyword evidence="7" id="KW-1185">Reference proteome</keyword>
<evidence type="ECO:0000259" key="5">
    <source>
        <dbReference type="PROSITE" id="PS50977"/>
    </source>
</evidence>
<dbReference type="InterPro" id="IPR050109">
    <property type="entry name" value="HTH-type_TetR-like_transc_reg"/>
</dbReference>
<keyword evidence="3" id="KW-0804">Transcription</keyword>
<dbReference type="RefSeq" id="WP_141631903.1">
    <property type="nucleotide sequence ID" value="NZ_VIGB01000003.1"/>
</dbReference>
<organism evidence="6 7">
    <name type="scientific">Kitasatospora acidiphila</name>
    <dbReference type="NCBI Taxonomy" id="2567942"/>
    <lineage>
        <taxon>Bacteria</taxon>
        <taxon>Bacillati</taxon>
        <taxon>Actinomycetota</taxon>
        <taxon>Actinomycetes</taxon>
        <taxon>Kitasatosporales</taxon>
        <taxon>Streptomycetaceae</taxon>
        <taxon>Kitasatospora</taxon>
    </lineage>
</organism>
<dbReference type="InterPro" id="IPR036271">
    <property type="entry name" value="Tet_transcr_reg_TetR-rel_C_sf"/>
</dbReference>
<keyword evidence="2 4" id="KW-0238">DNA-binding</keyword>
<feature type="domain" description="HTH tetR-type" evidence="5">
    <location>
        <begin position="14"/>
        <end position="73"/>
    </location>
</feature>
<feature type="DNA-binding region" description="H-T-H motif" evidence="4">
    <location>
        <begin position="36"/>
        <end position="55"/>
    </location>
</feature>
<dbReference type="SUPFAM" id="SSF46689">
    <property type="entry name" value="Homeodomain-like"/>
    <property type="match status" value="1"/>
</dbReference>
<keyword evidence="1" id="KW-0805">Transcription regulation</keyword>
<dbReference type="PRINTS" id="PR00455">
    <property type="entry name" value="HTHTETR"/>
</dbReference>
<evidence type="ECO:0000256" key="3">
    <source>
        <dbReference type="ARBA" id="ARBA00023163"/>
    </source>
</evidence>
<gene>
    <name evidence="6" type="ORF">E6W39_01610</name>
</gene>
<dbReference type="GO" id="GO:0003700">
    <property type="term" value="F:DNA-binding transcription factor activity"/>
    <property type="evidence" value="ECO:0007669"/>
    <property type="project" value="TreeGrafter"/>
</dbReference>
<proteinExistence type="predicted"/>
<dbReference type="EMBL" id="VIGB01000003">
    <property type="protein sequence ID" value="TQF01168.1"/>
    <property type="molecule type" value="Genomic_DNA"/>
</dbReference>
<dbReference type="InterPro" id="IPR009057">
    <property type="entry name" value="Homeodomain-like_sf"/>
</dbReference>
<accession>A0A540VWP4</accession>
<dbReference type="Proteomes" id="UP000319103">
    <property type="component" value="Unassembled WGS sequence"/>
</dbReference>
<dbReference type="Pfam" id="PF00440">
    <property type="entry name" value="TetR_N"/>
    <property type="match status" value="1"/>
</dbReference>
<dbReference type="Gene3D" id="1.10.357.10">
    <property type="entry name" value="Tetracycline Repressor, domain 2"/>
    <property type="match status" value="1"/>
</dbReference>
<evidence type="ECO:0000256" key="2">
    <source>
        <dbReference type="ARBA" id="ARBA00023125"/>
    </source>
</evidence>
<dbReference type="Pfam" id="PF21597">
    <property type="entry name" value="TetR_C_43"/>
    <property type="match status" value="1"/>
</dbReference>
<comment type="caution">
    <text evidence="6">The sequence shown here is derived from an EMBL/GenBank/DDBJ whole genome shotgun (WGS) entry which is preliminary data.</text>
</comment>
<dbReference type="InterPro" id="IPR001647">
    <property type="entry name" value="HTH_TetR"/>
</dbReference>
<dbReference type="PROSITE" id="PS01081">
    <property type="entry name" value="HTH_TETR_1"/>
    <property type="match status" value="1"/>
</dbReference>
<dbReference type="InterPro" id="IPR023772">
    <property type="entry name" value="DNA-bd_HTH_TetR-type_CS"/>
</dbReference>